<dbReference type="InterPro" id="IPR029510">
    <property type="entry name" value="Ald_DH_CS_GLU"/>
</dbReference>
<dbReference type="InterPro" id="IPR016161">
    <property type="entry name" value="Ald_DH/histidinol_DH"/>
</dbReference>
<evidence type="ECO:0000313" key="5">
    <source>
        <dbReference type="EMBL" id="MFC3053261.1"/>
    </source>
</evidence>
<keyword evidence="6" id="KW-1185">Reference proteome</keyword>
<feature type="non-terminal residue" evidence="5">
    <location>
        <position position="430"/>
    </location>
</feature>
<dbReference type="PANTHER" id="PTHR11699">
    <property type="entry name" value="ALDEHYDE DEHYDROGENASE-RELATED"/>
    <property type="match status" value="1"/>
</dbReference>
<comment type="caution">
    <text evidence="5">The sequence shown here is derived from an EMBL/GenBank/DDBJ whole genome shotgun (WGS) entry which is preliminary data.</text>
</comment>
<gene>
    <name evidence="5" type="ORF">ACFOKA_15255</name>
</gene>
<dbReference type="CDD" id="cd07102">
    <property type="entry name" value="ALDH_EDX86601"/>
    <property type="match status" value="1"/>
</dbReference>
<dbReference type="PROSITE" id="PS00687">
    <property type="entry name" value="ALDEHYDE_DEHYDR_GLU"/>
    <property type="match status" value="1"/>
</dbReference>
<evidence type="ECO:0000313" key="6">
    <source>
        <dbReference type="Proteomes" id="UP001595444"/>
    </source>
</evidence>
<evidence type="ECO:0000256" key="3">
    <source>
        <dbReference type="RuleBase" id="RU003345"/>
    </source>
</evidence>
<dbReference type="Pfam" id="PF00171">
    <property type="entry name" value="Aldedh"/>
    <property type="match status" value="1"/>
</dbReference>
<keyword evidence="1 3" id="KW-0560">Oxidoreductase</keyword>
<accession>A0ABV7D8T7</accession>
<dbReference type="InterPro" id="IPR016163">
    <property type="entry name" value="Ald_DH_C"/>
</dbReference>
<evidence type="ECO:0000256" key="2">
    <source>
        <dbReference type="PROSITE-ProRule" id="PRU10007"/>
    </source>
</evidence>
<dbReference type="EMBL" id="JBHRSL010000016">
    <property type="protein sequence ID" value="MFC3053261.1"/>
    <property type="molecule type" value="Genomic_DNA"/>
</dbReference>
<dbReference type="InterPro" id="IPR015590">
    <property type="entry name" value="Aldehyde_DH_dom"/>
</dbReference>
<dbReference type="RefSeq" id="WP_380083337.1">
    <property type="nucleotide sequence ID" value="NZ_JBHRSL010000016.1"/>
</dbReference>
<dbReference type="Gene3D" id="3.40.605.10">
    <property type="entry name" value="Aldehyde Dehydrogenase, Chain A, domain 1"/>
    <property type="match status" value="1"/>
</dbReference>
<feature type="active site" evidence="2">
    <location>
        <position position="230"/>
    </location>
</feature>
<evidence type="ECO:0000259" key="4">
    <source>
        <dbReference type="Pfam" id="PF00171"/>
    </source>
</evidence>
<dbReference type="InterPro" id="IPR016162">
    <property type="entry name" value="Ald_DH_N"/>
</dbReference>
<sequence length="430" mass="45142">MDSVKTVSPLDGRIVIERPFADMNAALSAVAAALRAQTLWHAVPVADRVAVLEAAIASMVERKAVLAAEITLHMGRPISQSAGEIDGMAYRARHMLALAAEALADREEAAPDGRRYFIRRQPHGTVLAITPWNYPYLTAVNSIIPALAAGNAVILKPSPQTPTIGEHFAEAFKAAGVPEGVFQSLHLSADTTLKLIETASIHYVGFTGSVAGGTAVEKAAAGRFLPVGLELGGKDAAYVRADADIDNAVANLVDGALFNSGQSCCGIERIYVAEAVYDQFIAAYAALVQTYRLGDPQDPATTLGPVVSVQAAERIRAEIGAACAAGAEALIPENLFPAAKAGTAYVAPQVLVKVDHTMAFMREETFGPCVGIMAVQSDGEAISRINDSPYGLTASLWTEDTATGLALADQVNTGTVYLNRCDALEPALAW</sequence>
<comment type="similarity">
    <text evidence="3">Belongs to the aldehyde dehydrogenase family.</text>
</comment>
<reference evidence="6" key="1">
    <citation type="journal article" date="2019" name="Int. J. Syst. Evol. Microbiol.">
        <title>The Global Catalogue of Microorganisms (GCM) 10K type strain sequencing project: providing services to taxonomists for standard genome sequencing and annotation.</title>
        <authorList>
            <consortium name="The Broad Institute Genomics Platform"/>
            <consortium name="The Broad Institute Genome Sequencing Center for Infectious Disease"/>
            <person name="Wu L."/>
            <person name="Ma J."/>
        </authorList>
    </citation>
    <scope>NUCLEOTIDE SEQUENCE [LARGE SCALE GENOMIC DNA]</scope>
    <source>
        <strain evidence="6">KCTC 62164</strain>
    </source>
</reference>
<protein>
    <submittedName>
        <fullName evidence="5">Aldehyde dehydrogenase family protein</fullName>
    </submittedName>
</protein>
<dbReference type="SUPFAM" id="SSF53720">
    <property type="entry name" value="ALDH-like"/>
    <property type="match status" value="1"/>
</dbReference>
<dbReference type="Gene3D" id="3.40.309.10">
    <property type="entry name" value="Aldehyde Dehydrogenase, Chain A, domain 2"/>
    <property type="match status" value="1"/>
</dbReference>
<evidence type="ECO:0000256" key="1">
    <source>
        <dbReference type="ARBA" id="ARBA00023002"/>
    </source>
</evidence>
<name>A0ABV7D8T7_9PROT</name>
<organism evidence="5 6">
    <name type="scientific">Kordiimonas pumila</name>
    <dbReference type="NCBI Taxonomy" id="2161677"/>
    <lineage>
        <taxon>Bacteria</taxon>
        <taxon>Pseudomonadati</taxon>
        <taxon>Pseudomonadota</taxon>
        <taxon>Alphaproteobacteria</taxon>
        <taxon>Kordiimonadales</taxon>
        <taxon>Kordiimonadaceae</taxon>
        <taxon>Kordiimonas</taxon>
    </lineage>
</organism>
<dbReference type="InterPro" id="IPR016160">
    <property type="entry name" value="Ald_DH_CS_CYS"/>
</dbReference>
<dbReference type="Proteomes" id="UP001595444">
    <property type="component" value="Unassembled WGS sequence"/>
</dbReference>
<dbReference type="PROSITE" id="PS00070">
    <property type="entry name" value="ALDEHYDE_DEHYDR_CYS"/>
    <property type="match status" value="1"/>
</dbReference>
<feature type="domain" description="Aldehyde dehydrogenase" evidence="4">
    <location>
        <begin position="4"/>
        <end position="422"/>
    </location>
</feature>
<proteinExistence type="inferred from homology"/>